<feature type="compositionally biased region" description="Polar residues" evidence="2">
    <location>
        <begin position="126"/>
        <end position="141"/>
    </location>
</feature>
<dbReference type="EMBL" id="JANBVN010000092">
    <property type="protein sequence ID" value="KAJ9145216.1"/>
    <property type="molecule type" value="Genomic_DNA"/>
</dbReference>
<feature type="compositionally biased region" description="Polar residues" evidence="2">
    <location>
        <begin position="18"/>
        <end position="32"/>
    </location>
</feature>
<proteinExistence type="predicted"/>
<evidence type="ECO:0000313" key="4">
    <source>
        <dbReference type="EMBL" id="KAJ9145216.1"/>
    </source>
</evidence>
<keyword evidence="1" id="KW-0862">Zinc</keyword>
<feature type="domain" description="C2H2-type" evidence="3">
    <location>
        <begin position="465"/>
        <end position="487"/>
    </location>
</feature>
<comment type="caution">
    <text evidence="4">The sequence shown here is derived from an EMBL/GenBank/DDBJ whole genome shotgun (WGS) entry which is preliminary data.</text>
</comment>
<feature type="region of interest" description="Disordered" evidence="2">
    <location>
        <begin position="516"/>
        <end position="567"/>
    </location>
</feature>
<evidence type="ECO:0000313" key="5">
    <source>
        <dbReference type="Proteomes" id="UP001174691"/>
    </source>
</evidence>
<name>A0AA38S210_9PEZI</name>
<dbReference type="PROSITE" id="PS50157">
    <property type="entry name" value="ZINC_FINGER_C2H2_2"/>
    <property type="match status" value="1"/>
</dbReference>
<keyword evidence="1" id="KW-0479">Metal-binding</keyword>
<feature type="compositionally biased region" description="Basic and acidic residues" evidence="2">
    <location>
        <begin position="213"/>
        <end position="224"/>
    </location>
</feature>
<feature type="compositionally biased region" description="Basic and acidic residues" evidence="2">
    <location>
        <begin position="100"/>
        <end position="110"/>
    </location>
</feature>
<evidence type="ECO:0000259" key="3">
    <source>
        <dbReference type="PROSITE" id="PS50157"/>
    </source>
</evidence>
<dbReference type="PROSITE" id="PS00028">
    <property type="entry name" value="ZINC_FINGER_C2H2_1"/>
    <property type="match status" value="2"/>
</dbReference>
<keyword evidence="1" id="KW-0863">Zinc-finger</keyword>
<sequence length="654" mass="71709">MAEPEKNHDEQTPPAGQDKQQPPTPTRFTAINGSLAAAGKKLLSAKPAPFAQKENLPDQQNGDRGNDRENAPAALEQSGRKFPPGLKGIVGIQPPATLERANKGAKREKNGGGGGWEGAKSLEGGQQQNTADRQRLATTGVTPEEATPSRPKSRTASAGAENGLLSAGSPTARSNKRRRTKESAGVAGSGPQPTAAAALVGTSAGGGPTATGSEKDTSGDKNNHSSDPQEAIVEEPYADGRDEIDTYLDGVEPTPAGFEDHIIKLNPLLRAENQWLVERIATQQVTRYNTLITTGDKHLGTTTKHTCDGEAAHPGRTISQKSFPPGVPMPPTKVLPAQFKCQLCCQTRKFTKISDWTMHVQEDVQPFTCTWKDCGEPKLFKRKADWVRHENESHRHLEWWKCDVGECTHVCFRRDNFLQHLIREHKFVEPKVKTKAAIKLAGRSDPTWQKVKECHQETTDHPTHEPCRFCGKTFNEWKKLTVHLANHMTAISLPVLRLVARVAVETDIINATGKERTHVSWRGGRRGPGTRRPRELNAEAPSLSMAAPEESHDEKVPEKVLPTGQDKTIHDKVLVGISANKATPGRPSSPPKLAIAAANRNTQATDGDSDDEQSRSRRPNRKRSARQLQDHDDDEARPTRRQKVDQNKNARNSK</sequence>
<evidence type="ECO:0000256" key="1">
    <source>
        <dbReference type="PROSITE-ProRule" id="PRU00042"/>
    </source>
</evidence>
<gene>
    <name evidence="4" type="ORF">NKR19_g6147</name>
</gene>
<protein>
    <submittedName>
        <fullName evidence="4">Transcription factor IIIA</fullName>
    </submittedName>
</protein>
<feature type="compositionally biased region" description="Basic and acidic residues" evidence="2">
    <location>
        <begin position="549"/>
        <end position="558"/>
    </location>
</feature>
<dbReference type="GO" id="GO:0008270">
    <property type="term" value="F:zinc ion binding"/>
    <property type="evidence" value="ECO:0007669"/>
    <property type="project" value="UniProtKB-KW"/>
</dbReference>
<feature type="compositionally biased region" description="Basic and acidic residues" evidence="2">
    <location>
        <begin position="1"/>
        <end position="11"/>
    </location>
</feature>
<evidence type="ECO:0000256" key="2">
    <source>
        <dbReference type="SAM" id="MobiDB-lite"/>
    </source>
</evidence>
<feature type="compositionally biased region" description="Low complexity" evidence="2">
    <location>
        <begin position="33"/>
        <end position="49"/>
    </location>
</feature>
<dbReference type="PANTHER" id="PTHR35391">
    <property type="entry name" value="C2H2-TYPE DOMAIN-CONTAINING PROTEIN-RELATED"/>
    <property type="match status" value="1"/>
</dbReference>
<feature type="compositionally biased region" description="Basic and acidic residues" evidence="2">
    <location>
        <begin position="628"/>
        <end position="648"/>
    </location>
</feature>
<keyword evidence="5" id="KW-1185">Reference proteome</keyword>
<feature type="compositionally biased region" description="Basic residues" evidence="2">
    <location>
        <begin position="616"/>
        <end position="625"/>
    </location>
</feature>
<reference evidence="4" key="1">
    <citation type="submission" date="2022-07" db="EMBL/GenBank/DDBJ databases">
        <title>Fungi with potential for degradation of polypropylene.</title>
        <authorList>
            <person name="Gostincar C."/>
        </authorList>
    </citation>
    <scope>NUCLEOTIDE SEQUENCE</scope>
    <source>
        <strain evidence="4">EXF-13287</strain>
    </source>
</reference>
<dbReference type="PANTHER" id="PTHR35391:SF3">
    <property type="entry name" value="FINGER DOMAIN PROTEIN, PUTATIVE (AFU_ORTHOLOGUE AFUA_8G04300)-RELATED"/>
    <property type="match status" value="1"/>
</dbReference>
<feature type="region of interest" description="Disordered" evidence="2">
    <location>
        <begin position="1"/>
        <end position="239"/>
    </location>
</feature>
<organism evidence="4 5">
    <name type="scientific">Coniochaeta hoffmannii</name>
    <dbReference type="NCBI Taxonomy" id="91930"/>
    <lineage>
        <taxon>Eukaryota</taxon>
        <taxon>Fungi</taxon>
        <taxon>Dikarya</taxon>
        <taxon>Ascomycota</taxon>
        <taxon>Pezizomycotina</taxon>
        <taxon>Sordariomycetes</taxon>
        <taxon>Sordariomycetidae</taxon>
        <taxon>Coniochaetales</taxon>
        <taxon>Coniochaetaceae</taxon>
        <taxon>Coniochaeta</taxon>
    </lineage>
</organism>
<dbReference type="AlphaFoldDB" id="A0AA38S210"/>
<dbReference type="InterPro" id="IPR013087">
    <property type="entry name" value="Znf_C2H2_type"/>
</dbReference>
<dbReference type="SMART" id="SM00355">
    <property type="entry name" value="ZnF_C2H2"/>
    <property type="match status" value="3"/>
</dbReference>
<dbReference type="Proteomes" id="UP001174691">
    <property type="component" value="Unassembled WGS sequence"/>
</dbReference>
<accession>A0AA38S210</accession>
<feature type="region of interest" description="Disordered" evidence="2">
    <location>
        <begin position="600"/>
        <end position="654"/>
    </location>
</feature>